<keyword evidence="1 2" id="KW-0732">Signal</keyword>
<evidence type="ECO:0000259" key="3">
    <source>
        <dbReference type="SMART" id="SM00856"/>
    </source>
</evidence>
<dbReference type="GO" id="GO:0004857">
    <property type="term" value="F:enzyme inhibitor activity"/>
    <property type="evidence" value="ECO:0007669"/>
    <property type="project" value="InterPro"/>
</dbReference>
<feature type="domain" description="Pectinesterase inhibitor" evidence="3">
    <location>
        <begin position="40"/>
        <end position="198"/>
    </location>
</feature>
<dbReference type="Pfam" id="PF04043">
    <property type="entry name" value="PMEI"/>
    <property type="match status" value="1"/>
</dbReference>
<name>A0A7C8YVM4_OPUST</name>
<dbReference type="SMART" id="SM00856">
    <property type="entry name" value="PMEI"/>
    <property type="match status" value="1"/>
</dbReference>
<dbReference type="InterPro" id="IPR006501">
    <property type="entry name" value="Pectinesterase_inhib_dom"/>
</dbReference>
<dbReference type="CDD" id="cd15798">
    <property type="entry name" value="PMEI-like_3"/>
    <property type="match status" value="1"/>
</dbReference>
<dbReference type="EMBL" id="GISG01060863">
    <property type="protein sequence ID" value="MBA4627255.1"/>
    <property type="molecule type" value="Transcribed_RNA"/>
</dbReference>
<dbReference type="PANTHER" id="PTHR31080:SF117">
    <property type="entry name" value="PLANT INVERTASE_PECTIN METHYLESTERASE INHIBITOR SUPERFAMILY PROTEIN"/>
    <property type="match status" value="1"/>
</dbReference>
<evidence type="ECO:0000256" key="1">
    <source>
        <dbReference type="ARBA" id="ARBA00022729"/>
    </source>
</evidence>
<protein>
    <recommendedName>
        <fullName evidence="3">Pectinesterase inhibitor domain-containing protein</fullName>
    </recommendedName>
</protein>
<organism evidence="4">
    <name type="scientific">Opuntia streptacantha</name>
    <name type="common">Prickly pear cactus</name>
    <name type="synonym">Opuntia cardona</name>
    <dbReference type="NCBI Taxonomy" id="393608"/>
    <lineage>
        <taxon>Eukaryota</taxon>
        <taxon>Viridiplantae</taxon>
        <taxon>Streptophyta</taxon>
        <taxon>Embryophyta</taxon>
        <taxon>Tracheophyta</taxon>
        <taxon>Spermatophyta</taxon>
        <taxon>Magnoliopsida</taxon>
        <taxon>eudicotyledons</taxon>
        <taxon>Gunneridae</taxon>
        <taxon>Pentapetalae</taxon>
        <taxon>Caryophyllales</taxon>
        <taxon>Cactineae</taxon>
        <taxon>Cactaceae</taxon>
        <taxon>Opuntioideae</taxon>
        <taxon>Opuntia</taxon>
    </lineage>
</organism>
<evidence type="ECO:0000256" key="2">
    <source>
        <dbReference type="SAM" id="SignalP"/>
    </source>
</evidence>
<dbReference type="Gene3D" id="1.20.140.40">
    <property type="entry name" value="Invertase/pectin methylesterase inhibitor family protein"/>
    <property type="match status" value="1"/>
</dbReference>
<feature type="chain" id="PRO_5027648726" description="Pectinesterase inhibitor domain-containing protein" evidence="2">
    <location>
        <begin position="30"/>
        <end position="214"/>
    </location>
</feature>
<evidence type="ECO:0000313" key="4">
    <source>
        <dbReference type="EMBL" id="MBA4627255.1"/>
    </source>
</evidence>
<dbReference type="AlphaFoldDB" id="A0A7C8YVM4"/>
<accession>A0A7C8YVM4</accession>
<proteinExistence type="predicted"/>
<dbReference type="InterPro" id="IPR051955">
    <property type="entry name" value="PME_Inhibitor"/>
</dbReference>
<dbReference type="PANTHER" id="PTHR31080">
    <property type="entry name" value="PECTINESTERASE INHIBITOR-LIKE"/>
    <property type="match status" value="1"/>
</dbReference>
<reference evidence="4" key="1">
    <citation type="journal article" date="2013" name="J. Plant Res.">
        <title>Effect of fungi and light on seed germination of three Opuntia species from semiarid lands of central Mexico.</title>
        <authorList>
            <person name="Delgado-Sanchez P."/>
            <person name="Jimenez-Bremont J.F."/>
            <person name="Guerrero-Gonzalez Mde L."/>
            <person name="Flores J."/>
        </authorList>
    </citation>
    <scope>NUCLEOTIDE SEQUENCE</scope>
    <source>
        <tissue evidence="4">Cladode</tissue>
    </source>
</reference>
<dbReference type="NCBIfam" id="TIGR01614">
    <property type="entry name" value="PME_inhib"/>
    <property type="match status" value="1"/>
</dbReference>
<dbReference type="InterPro" id="IPR035513">
    <property type="entry name" value="Invertase/methylesterase_inhib"/>
</dbReference>
<sequence length="214" mass="23602">MKLYPLLPQTALLITLFLISTTLNHFSLASHNPPSASSTSNTSYIKECCTTATYPDLCFATLASYASEIQTNPKLLSTKSLSVALTAAQSASKTIARLSRLGRRLRPREAAALSECTMAVAHSEIQLQRSLEEVGGPRVSEEPEMVVSDVETWTSAALTYEDACMEEFAAKEMKGNVRIIVRREIWKLCQLTSNALALVHHVLAKELIKKKEHH</sequence>
<feature type="signal peptide" evidence="2">
    <location>
        <begin position="1"/>
        <end position="29"/>
    </location>
</feature>
<reference evidence="4" key="2">
    <citation type="submission" date="2020-07" db="EMBL/GenBank/DDBJ databases">
        <authorList>
            <person name="Vera ALvarez R."/>
            <person name="Arias-Moreno D.M."/>
            <person name="Jimenez-Jacinto V."/>
            <person name="Jimenez-Bremont J.F."/>
            <person name="Swaminathan K."/>
            <person name="Moose S.P."/>
            <person name="Guerrero-Gonzalez M.L."/>
            <person name="Marino-Ramirez L."/>
            <person name="Landsman D."/>
            <person name="Rodriguez-Kessler M."/>
            <person name="Delgado-Sanchez P."/>
        </authorList>
    </citation>
    <scope>NUCLEOTIDE SEQUENCE</scope>
    <source>
        <tissue evidence="4">Cladode</tissue>
    </source>
</reference>
<dbReference type="SUPFAM" id="SSF101148">
    <property type="entry name" value="Plant invertase/pectin methylesterase inhibitor"/>
    <property type="match status" value="1"/>
</dbReference>